<dbReference type="InterPro" id="IPR029063">
    <property type="entry name" value="SAM-dependent_MTases_sf"/>
</dbReference>
<dbReference type="PANTHER" id="PTHR22674:SF6">
    <property type="entry name" value="NTPASE KAP FAMILY P-LOOP DOMAIN-CONTAINING PROTEIN 1"/>
    <property type="match status" value="1"/>
</dbReference>
<dbReference type="SUPFAM" id="SSF52540">
    <property type="entry name" value="P-loop containing nucleoside triphosphate hydrolases"/>
    <property type="match status" value="1"/>
</dbReference>
<accession>A0A4R1MZT9</accession>
<comment type="caution">
    <text evidence="3">The sequence shown here is derived from an EMBL/GenBank/DDBJ whole genome shotgun (WGS) entry which is preliminary data.</text>
</comment>
<organism evidence="3 4">
    <name type="scientific">Natranaerovirga hydrolytica</name>
    <dbReference type="NCBI Taxonomy" id="680378"/>
    <lineage>
        <taxon>Bacteria</taxon>
        <taxon>Bacillati</taxon>
        <taxon>Bacillota</taxon>
        <taxon>Clostridia</taxon>
        <taxon>Lachnospirales</taxon>
        <taxon>Natranaerovirgaceae</taxon>
        <taxon>Natranaerovirga</taxon>
    </lineage>
</organism>
<dbReference type="GO" id="GO:0008168">
    <property type="term" value="F:methyltransferase activity"/>
    <property type="evidence" value="ECO:0007669"/>
    <property type="project" value="UniProtKB-KW"/>
</dbReference>
<dbReference type="Gene3D" id="3.40.50.300">
    <property type="entry name" value="P-loop containing nucleotide triphosphate hydrolases"/>
    <property type="match status" value="1"/>
</dbReference>
<keyword evidence="4" id="KW-1185">Reference proteome</keyword>
<sequence length="708" mass="82921">MNKIDIRDIPISNEEDDYLNLEKYATALSDFIKTSETPITVSLQGEWGCGKTSLMNIIERKLCHSHLEDTYECISINTWELYLQGDEKDAIEHLTYLILKEIATITKEKNCKIEHELEDVFDNFKRYFMKTTDFIMGLQGTDTASRKNAMSLFNQNDYTYMKQLRNKLGKVVTTLVENHNNISNKGFIFFIDDLDRIQPSLAVKILEVLKNLFVIEKCIFVLAVDYEVIVRGLKEKYGDLNNRNEKMYKSYFDKLIQLPFVMPTNNYDITQFVLKSLVDIRYFDSNDELTDLDKKRIVNSIEFTIGKNPRSIKRLINALKLSRIYDEINEQVLINKGFKISNLMFLCIQLAYPKIYNMFEQYPIYKNWKLSYFTHLIDGQINNRDENDWKEILYEVALNDEELVRRIVTIKKLSYIIEDIFEYNEDMDIDKIWKVISLSALTNLSYMTSHNDFEYNGDAYNQSSETQYTQGNRLLDNVILKDDTYVLDVGCGNGKTTIDLFKKNNTINIDAFDLSKSQIDIAKKNRLENNISELAIKFYVKDAATINYKNKYDFIFSNASLHWITDATTMYTLLYNALKSGGQLAVHQGGYKSYYGLHDAVLKAIDHLSYQSYYSDWEYPVFYPTKEEMEQLLSQVGFKDISVISETNDGTAYNNLVENFCNASLLPYLNRLPKDDFREALIKEYYRICENEPINLYTHRLYIFAKKE</sequence>
<dbReference type="Pfam" id="PF13847">
    <property type="entry name" value="Methyltransf_31"/>
    <property type="match status" value="1"/>
</dbReference>
<dbReference type="Gene3D" id="3.40.50.150">
    <property type="entry name" value="Vaccinia Virus protein VP39"/>
    <property type="match status" value="1"/>
</dbReference>
<reference evidence="3 4" key="1">
    <citation type="submission" date="2019-03" db="EMBL/GenBank/DDBJ databases">
        <title>Genomic Encyclopedia of Type Strains, Phase IV (KMG-IV): sequencing the most valuable type-strain genomes for metagenomic binning, comparative biology and taxonomic classification.</title>
        <authorList>
            <person name="Goeker M."/>
        </authorList>
    </citation>
    <scope>NUCLEOTIDE SEQUENCE [LARGE SCALE GENOMIC DNA]</scope>
    <source>
        <strain evidence="3 4">DSM 24176</strain>
    </source>
</reference>
<keyword evidence="3" id="KW-0489">Methyltransferase</keyword>
<protein>
    <submittedName>
        <fullName evidence="3">Trans-aconitate methyltransferase</fullName>
    </submittedName>
</protein>
<evidence type="ECO:0000259" key="1">
    <source>
        <dbReference type="Pfam" id="PF07693"/>
    </source>
</evidence>
<dbReference type="InterPro" id="IPR027417">
    <property type="entry name" value="P-loop_NTPase"/>
</dbReference>
<dbReference type="AlphaFoldDB" id="A0A4R1MZT9"/>
<dbReference type="InterPro" id="IPR025714">
    <property type="entry name" value="Methyltranfer_dom"/>
</dbReference>
<dbReference type="Pfam" id="PF07693">
    <property type="entry name" value="KAP_NTPase"/>
    <property type="match status" value="1"/>
</dbReference>
<dbReference type="CDD" id="cd02440">
    <property type="entry name" value="AdoMet_MTases"/>
    <property type="match status" value="1"/>
</dbReference>
<dbReference type="Proteomes" id="UP000294545">
    <property type="component" value="Unassembled WGS sequence"/>
</dbReference>
<keyword evidence="3" id="KW-0808">Transferase</keyword>
<dbReference type="OrthoDB" id="88903at2"/>
<dbReference type="InterPro" id="IPR052754">
    <property type="entry name" value="NTPase_KAP_P-loop"/>
</dbReference>
<dbReference type="RefSeq" id="WP_132280181.1">
    <property type="nucleotide sequence ID" value="NZ_SMGQ01000011.1"/>
</dbReference>
<evidence type="ECO:0000259" key="2">
    <source>
        <dbReference type="Pfam" id="PF13847"/>
    </source>
</evidence>
<evidence type="ECO:0000313" key="4">
    <source>
        <dbReference type="Proteomes" id="UP000294545"/>
    </source>
</evidence>
<dbReference type="SUPFAM" id="SSF53335">
    <property type="entry name" value="S-adenosyl-L-methionine-dependent methyltransferases"/>
    <property type="match status" value="1"/>
</dbReference>
<evidence type="ECO:0000313" key="3">
    <source>
        <dbReference type="EMBL" id="TCK98140.1"/>
    </source>
</evidence>
<dbReference type="InterPro" id="IPR011646">
    <property type="entry name" value="KAP_P-loop"/>
</dbReference>
<gene>
    <name evidence="3" type="ORF">EDC19_0558</name>
</gene>
<proteinExistence type="predicted"/>
<name>A0A4R1MZT9_9FIRM</name>
<dbReference type="PANTHER" id="PTHR22674">
    <property type="entry name" value="NTPASE, KAP FAMILY P-LOOP DOMAIN-CONTAINING 1"/>
    <property type="match status" value="1"/>
</dbReference>
<dbReference type="GO" id="GO:0032259">
    <property type="term" value="P:methylation"/>
    <property type="evidence" value="ECO:0007669"/>
    <property type="project" value="UniProtKB-KW"/>
</dbReference>
<dbReference type="EMBL" id="SMGQ01000011">
    <property type="protein sequence ID" value="TCK98140.1"/>
    <property type="molecule type" value="Genomic_DNA"/>
</dbReference>
<feature type="domain" description="Methyltransferase" evidence="2">
    <location>
        <begin position="481"/>
        <end position="588"/>
    </location>
</feature>
<feature type="domain" description="KAP NTPase" evidence="1">
    <location>
        <begin position="22"/>
        <end position="321"/>
    </location>
</feature>